<reference evidence="2" key="1">
    <citation type="journal article" date="2022" name="Mol. Ecol. Resour.">
        <title>The genomes of chicory, endive, great burdock and yacon provide insights into Asteraceae palaeo-polyploidization history and plant inulin production.</title>
        <authorList>
            <person name="Fan W."/>
            <person name="Wang S."/>
            <person name="Wang H."/>
            <person name="Wang A."/>
            <person name="Jiang F."/>
            <person name="Liu H."/>
            <person name="Zhao H."/>
            <person name="Xu D."/>
            <person name="Zhang Y."/>
        </authorList>
    </citation>
    <scope>NUCLEOTIDE SEQUENCE [LARGE SCALE GENOMIC DNA]</scope>
    <source>
        <strain evidence="2">cv. Niubang</strain>
    </source>
</reference>
<name>A0ACB9FJ31_ARCLA</name>
<gene>
    <name evidence="1" type="ORF">L6452_02018</name>
</gene>
<dbReference type="Proteomes" id="UP001055879">
    <property type="component" value="Linkage Group LG01"/>
</dbReference>
<reference evidence="1 2" key="2">
    <citation type="journal article" date="2022" name="Mol. Ecol. Resour.">
        <title>The genomes of chicory, endive, great burdock and yacon provide insights into Asteraceae paleo-polyploidization history and plant inulin production.</title>
        <authorList>
            <person name="Fan W."/>
            <person name="Wang S."/>
            <person name="Wang H."/>
            <person name="Wang A."/>
            <person name="Jiang F."/>
            <person name="Liu H."/>
            <person name="Zhao H."/>
            <person name="Xu D."/>
            <person name="Zhang Y."/>
        </authorList>
    </citation>
    <scope>NUCLEOTIDE SEQUENCE [LARGE SCALE GENOMIC DNA]</scope>
    <source>
        <strain evidence="2">cv. Niubang</strain>
    </source>
</reference>
<accession>A0ACB9FJ31</accession>
<keyword evidence="2" id="KW-1185">Reference proteome</keyword>
<organism evidence="1 2">
    <name type="scientific">Arctium lappa</name>
    <name type="common">Greater burdock</name>
    <name type="synonym">Lappa major</name>
    <dbReference type="NCBI Taxonomy" id="4217"/>
    <lineage>
        <taxon>Eukaryota</taxon>
        <taxon>Viridiplantae</taxon>
        <taxon>Streptophyta</taxon>
        <taxon>Embryophyta</taxon>
        <taxon>Tracheophyta</taxon>
        <taxon>Spermatophyta</taxon>
        <taxon>Magnoliopsida</taxon>
        <taxon>eudicotyledons</taxon>
        <taxon>Gunneridae</taxon>
        <taxon>Pentapetalae</taxon>
        <taxon>asterids</taxon>
        <taxon>campanulids</taxon>
        <taxon>Asterales</taxon>
        <taxon>Asteraceae</taxon>
        <taxon>Carduoideae</taxon>
        <taxon>Cardueae</taxon>
        <taxon>Arctiinae</taxon>
        <taxon>Arctium</taxon>
    </lineage>
</organism>
<evidence type="ECO:0000313" key="2">
    <source>
        <dbReference type="Proteomes" id="UP001055879"/>
    </source>
</evidence>
<sequence length="83" mass="9245">MVVLVQPSFPYDMLKNAPMFKRLEARIKVPSFAIRVCASFGYAPVCRSLDPFTGGIEFDLDSLRFVSASIPYTFATESVTCVK</sequence>
<protein>
    <submittedName>
        <fullName evidence="1">Uncharacterized protein</fullName>
    </submittedName>
</protein>
<proteinExistence type="predicted"/>
<dbReference type="EMBL" id="CM042047">
    <property type="protein sequence ID" value="KAI3770870.1"/>
    <property type="molecule type" value="Genomic_DNA"/>
</dbReference>
<comment type="caution">
    <text evidence="1">The sequence shown here is derived from an EMBL/GenBank/DDBJ whole genome shotgun (WGS) entry which is preliminary data.</text>
</comment>
<evidence type="ECO:0000313" key="1">
    <source>
        <dbReference type="EMBL" id="KAI3770870.1"/>
    </source>
</evidence>